<keyword evidence="3" id="KW-0547">Nucleotide-binding</keyword>
<evidence type="ECO:0000256" key="5">
    <source>
        <dbReference type="ARBA" id="ARBA00034531"/>
    </source>
</evidence>
<evidence type="ECO:0000256" key="3">
    <source>
        <dbReference type="ARBA" id="ARBA00022741"/>
    </source>
</evidence>
<dbReference type="PANTHER" id="PTHR39560:SF1">
    <property type="entry name" value="PROTEIN ADENYLYLTRANSFERASE FIC-RELATED"/>
    <property type="match status" value="1"/>
</dbReference>
<comment type="catalytic activity">
    <reaction evidence="7">
        <text>L-tyrosyl-[protein] + ATP = O-(5'-adenylyl)-L-tyrosyl-[protein] + diphosphate</text>
        <dbReference type="Rhea" id="RHEA:54288"/>
        <dbReference type="Rhea" id="RHEA-COMP:10136"/>
        <dbReference type="Rhea" id="RHEA-COMP:13846"/>
        <dbReference type="ChEBI" id="CHEBI:30616"/>
        <dbReference type="ChEBI" id="CHEBI:33019"/>
        <dbReference type="ChEBI" id="CHEBI:46858"/>
        <dbReference type="ChEBI" id="CHEBI:83624"/>
        <dbReference type="EC" id="2.7.7.108"/>
    </reaction>
</comment>
<organism evidence="9 10">
    <name type="scientific">Rouxiella chamberiensis</name>
    <dbReference type="NCBI Taxonomy" id="1513468"/>
    <lineage>
        <taxon>Bacteria</taxon>
        <taxon>Pseudomonadati</taxon>
        <taxon>Pseudomonadota</taxon>
        <taxon>Gammaproteobacteria</taxon>
        <taxon>Enterobacterales</taxon>
        <taxon>Yersiniaceae</taxon>
        <taxon>Rouxiella</taxon>
    </lineage>
</organism>
<protein>
    <recommendedName>
        <fullName evidence="5">protein adenylyltransferase</fullName>
        <ecNumber evidence="5">2.7.7.108</ecNumber>
    </recommendedName>
</protein>
<dbReference type="Proteomes" id="UP001164712">
    <property type="component" value="Chromosome"/>
</dbReference>
<keyword evidence="4" id="KW-0067">ATP-binding</keyword>
<evidence type="ECO:0000259" key="8">
    <source>
        <dbReference type="PROSITE" id="PS51459"/>
    </source>
</evidence>
<evidence type="ECO:0000313" key="9">
    <source>
        <dbReference type="EMBL" id="WAT00828.1"/>
    </source>
</evidence>
<dbReference type="GO" id="GO:0016740">
    <property type="term" value="F:transferase activity"/>
    <property type="evidence" value="ECO:0007669"/>
    <property type="project" value="UniProtKB-KW"/>
</dbReference>
<dbReference type="PROSITE" id="PS51459">
    <property type="entry name" value="FIDO"/>
    <property type="match status" value="1"/>
</dbReference>
<evidence type="ECO:0000256" key="4">
    <source>
        <dbReference type="ARBA" id="ARBA00022840"/>
    </source>
</evidence>
<reference evidence="9" key="1">
    <citation type="submission" date="2022-12" db="EMBL/GenBank/DDBJ databases">
        <title>Complete genome sequence of an Australian strain of Rouxiella badensis DAR84756 and resolution of the R. badensis DSM100043 and R. chamberiensis DSM28324 genomes.</title>
        <authorList>
            <person name="Paul S."/>
            <person name="Anderson P.J."/>
            <person name="Maynard G."/>
            <person name="Dyall-Smith M."/>
            <person name="Kudinha T."/>
        </authorList>
    </citation>
    <scope>NUCLEOTIDE SEQUENCE</scope>
    <source>
        <strain evidence="9">DSM 28324</strain>
    </source>
</reference>
<feature type="domain" description="Fido" evidence="8">
    <location>
        <begin position="55"/>
        <end position="192"/>
    </location>
</feature>
<evidence type="ECO:0000313" key="10">
    <source>
        <dbReference type="Proteomes" id="UP001164712"/>
    </source>
</evidence>
<dbReference type="SUPFAM" id="SSF140931">
    <property type="entry name" value="Fic-like"/>
    <property type="match status" value="1"/>
</dbReference>
<evidence type="ECO:0000256" key="1">
    <source>
        <dbReference type="ARBA" id="ARBA00022679"/>
    </source>
</evidence>
<sequence>MSDKLLSVADDPYLYPGKDVLKNRFNLKNANQLREAELALTPLRAATIELGPPKMGLPHLCAIHQILFQDLFDWAGELREVDIFKEDTPFCHFDYIEREGNTLMQALENEAYLRDLPQDELYSRLAHYYSEINLLHPFRYGSGRAQRIFFEQLLTHAGYGIDWSKVDNTRWNEANKAAAFGDEQPLAEVFKHIVADA</sequence>
<proteinExistence type="predicted"/>
<evidence type="ECO:0000256" key="6">
    <source>
        <dbReference type="ARBA" id="ARBA00047939"/>
    </source>
</evidence>
<dbReference type="EMBL" id="CP114058">
    <property type="protein sequence ID" value="WAT00828.1"/>
    <property type="molecule type" value="Genomic_DNA"/>
</dbReference>
<keyword evidence="2" id="KW-0548">Nucleotidyltransferase</keyword>
<dbReference type="Pfam" id="PF02661">
    <property type="entry name" value="Fic"/>
    <property type="match status" value="1"/>
</dbReference>
<evidence type="ECO:0000256" key="2">
    <source>
        <dbReference type="ARBA" id="ARBA00022695"/>
    </source>
</evidence>
<dbReference type="RefSeq" id="WP_045048647.1">
    <property type="nucleotide sequence ID" value="NZ_CP114058.1"/>
</dbReference>
<name>A0ABY7HN75_9GAMM</name>
<dbReference type="EC" id="2.7.7.108" evidence="5"/>
<dbReference type="PANTHER" id="PTHR39560">
    <property type="entry name" value="PROTEIN ADENYLYLTRANSFERASE FIC-RELATED"/>
    <property type="match status" value="1"/>
</dbReference>
<keyword evidence="10" id="KW-1185">Reference proteome</keyword>
<dbReference type="NCBIfam" id="NF007672">
    <property type="entry name" value="PRK10347.1"/>
    <property type="match status" value="1"/>
</dbReference>
<dbReference type="Gene3D" id="1.10.3290.10">
    <property type="entry name" value="Fido-like domain"/>
    <property type="match status" value="1"/>
</dbReference>
<gene>
    <name evidence="9" type="ORF">O1V66_18735</name>
</gene>
<dbReference type="InterPro" id="IPR036597">
    <property type="entry name" value="Fido-like_dom_sf"/>
</dbReference>
<keyword evidence="1 9" id="KW-0808">Transferase</keyword>
<accession>A0ABY7HN75</accession>
<dbReference type="InterPro" id="IPR003812">
    <property type="entry name" value="Fido"/>
</dbReference>
<evidence type="ECO:0000256" key="7">
    <source>
        <dbReference type="ARBA" id="ARBA00048696"/>
    </source>
</evidence>
<comment type="catalytic activity">
    <reaction evidence="6">
        <text>L-threonyl-[protein] + ATP = 3-O-(5'-adenylyl)-L-threonyl-[protein] + diphosphate</text>
        <dbReference type="Rhea" id="RHEA:54292"/>
        <dbReference type="Rhea" id="RHEA-COMP:11060"/>
        <dbReference type="Rhea" id="RHEA-COMP:13847"/>
        <dbReference type="ChEBI" id="CHEBI:30013"/>
        <dbReference type="ChEBI" id="CHEBI:30616"/>
        <dbReference type="ChEBI" id="CHEBI:33019"/>
        <dbReference type="ChEBI" id="CHEBI:138113"/>
        <dbReference type="EC" id="2.7.7.108"/>
    </reaction>
</comment>